<feature type="region of interest" description="Disordered" evidence="1">
    <location>
        <begin position="1"/>
        <end position="45"/>
    </location>
</feature>
<dbReference type="Proteomes" id="UP000749559">
    <property type="component" value="Unassembled WGS sequence"/>
</dbReference>
<comment type="caution">
    <text evidence="2">The sequence shown here is derived from an EMBL/GenBank/DDBJ whole genome shotgun (WGS) entry which is preliminary data.</text>
</comment>
<proteinExistence type="predicted"/>
<evidence type="ECO:0000256" key="1">
    <source>
        <dbReference type="SAM" id="MobiDB-lite"/>
    </source>
</evidence>
<keyword evidence="3" id="KW-1185">Reference proteome</keyword>
<dbReference type="EMBL" id="CAIIXF020000304">
    <property type="protein sequence ID" value="CAH1803190.1"/>
    <property type="molecule type" value="Genomic_DNA"/>
</dbReference>
<reference evidence="2" key="1">
    <citation type="submission" date="2022-03" db="EMBL/GenBank/DDBJ databases">
        <authorList>
            <person name="Martin C."/>
        </authorList>
    </citation>
    <scope>NUCLEOTIDE SEQUENCE</scope>
</reference>
<dbReference type="OrthoDB" id="6145309at2759"/>
<dbReference type="AlphaFoldDB" id="A0A8S4QB35"/>
<evidence type="ECO:0000313" key="3">
    <source>
        <dbReference type="Proteomes" id="UP000749559"/>
    </source>
</evidence>
<evidence type="ECO:0000313" key="2">
    <source>
        <dbReference type="EMBL" id="CAH1803190.1"/>
    </source>
</evidence>
<dbReference type="PANTHER" id="PTHR35558:SF1">
    <property type="entry name" value="ENDONUCLEASE_EXONUCLEASE_PHOSPHATASE DOMAIN-CONTAINING PROTEIN"/>
    <property type="match status" value="1"/>
</dbReference>
<gene>
    <name evidence="2" type="ORF">OFUS_LOCUS26801</name>
</gene>
<feature type="region of interest" description="Disordered" evidence="1">
    <location>
        <begin position="348"/>
        <end position="377"/>
    </location>
</feature>
<accession>A0A8S4QB35</accession>
<sequence>MSDMQGSPGGLDPDQQTQNQPLPGGSGMTSQPREGQTQSPMQQGQSIIDHEYARRVAAAAAMASLDQGNPSTSQGGLYTPSSVANIPSIPSTGQINTTQNPSHIPLLLSQIQNQQSSSQMSTYNVSGSSLNPMSFQTSPLEMKVNDKSKQKIWDDKYVDFELLYKEINNITGQPGGMTVTQLAPYGQNSIEIFNLQNHSKQKALSFPQWLKSFATFSAVYQMKNQTAGPQLMKHLNTVTDLYEQKSGWRYYDNNVRYKRSTMNWPWDVLHFQHWQIAKMMSSSDLYQNTSNSSNQQVGDRDDFRFPKGFCFAYHKGRYCNRGCGFKHACPKCDEDHMAINCRNKNRGNWRASRQEEKEDRKRKRDRSGDNSSKNRRA</sequence>
<evidence type="ECO:0008006" key="4">
    <source>
        <dbReference type="Google" id="ProtNLM"/>
    </source>
</evidence>
<name>A0A8S4QB35_OWEFU</name>
<protein>
    <recommendedName>
        <fullName evidence="4">C3H1-type domain-containing protein</fullName>
    </recommendedName>
</protein>
<organism evidence="2 3">
    <name type="scientific">Owenia fusiformis</name>
    <name type="common">Polychaete worm</name>
    <dbReference type="NCBI Taxonomy" id="6347"/>
    <lineage>
        <taxon>Eukaryota</taxon>
        <taxon>Metazoa</taxon>
        <taxon>Spiralia</taxon>
        <taxon>Lophotrochozoa</taxon>
        <taxon>Annelida</taxon>
        <taxon>Polychaeta</taxon>
        <taxon>Sedentaria</taxon>
        <taxon>Canalipalpata</taxon>
        <taxon>Sabellida</taxon>
        <taxon>Oweniida</taxon>
        <taxon>Oweniidae</taxon>
        <taxon>Owenia</taxon>
    </lineage>
</organism>
<dbReference type="PANTHER" id="PTHR35558">
    <property type="entry name" value="SGNH_HYDRO DOMAIN-CONTAINING PROTEIN"/>
    <property type="match status" value="1"/>
</dbReference>
<feature type="compositionally biased region" description="Polar residues" evidence="1">
    <location>
        <begin position="28"/>
        <end position="45"/>
    </location>
</feature>